<evidence type="ECO:0000313" key="3">
    <source>
        <dbReference type="Proteomes" id="UP001495910"/>
    </source>
</evidence>
<sequence>MSFDSITGSLQKETAQNPPDAGGRVWLKALQAINGMQQLGQ</sequence>
<organism evidence="2 3">
    <name type="scientific">Collimonas rhizosphaerae</name>
    <dbReference type="NCBI Taxonomy" id="3126357"/>
    <lineage>
        <taxon>Bacteria</taxon>
        <taxon>Pseudomonadati</taxon>
        <taxon>Pseudomonadota</taxon>
        <taxon>Betaproteobacteria</taxon>
        <taxon>Burkholderiales</taxon>
        <taxon>Oxalobacteraceae</taxon>
        <taxon>Collimonas</taxon>
    </lineage>
</organism>
<comment type="caution">
    <text evidence="2">The sequence shown here is derived from an EMBL/GenBank/DDBJ whole genome shotgun (WGS) entry which is preliminary data.</text>
</comment>
<gene>
    <name evidence="2" type="ORF">V8G57_23845</name>
</gene>
<dbReference type="EMBL" id="JBANDC010000024">
    <property type="protein sequence ID" value="MEM4990442.1"/>
    <property type="molecule type" value="Genomic_DNA"/>
</dbReference>
<feature type="compositionally biased region" description="Polar residues" evidence="1">
    <location>
        <begin position="1"/>
        <end position="17"/>
    </location>
</feature>
<dbReference type="Proteomes" id="UP001495910">
    <property type="component" value="Unassembled WGS sequence"/>
</dbReference>
<evidence type="ECO:0000256" key="1">
    <source>
        <dbReference type="SAM" id="MobiDB-lite"/>
    </source>
</evidence>
<proteinExistence type="predicted"/>
<keyword evidence="3" id="KW-1185">Reference proteome</keyword>
<dbReference type="RefSeq" id="WP_256381583.1">
    <property type="nucleotide sequence ID" value="NZ_JBANDC010000024.1"/>
</dbReference>
<protein>
    <submittedName>
        <fullName evidence="2">Uncharacterized protein</fullName>
    </submittedName>
</protein>
<evidence type="ECO:0000313" key="2">
    <source>
        <dbReference type="EMBL" id="MEM4990442.1"/>
    </source>
</evidence>
<reference evidence="2 3" key="1">
    <citation type="submission" date="2024-02" db="EMBL/GenBank/DDBJ databases">
        <title>Draft genome sequence of Collimonas sp. strain H4R21, an effective mineral-weathering bacterial strain isolated from the beech rhizosphere.</title>
        <authorList>
            <person name="Morin E."/>
            <person name="Uroz S."/>
            <person name="Leveau J.H.J."/>
            <person name="Kumar R."/>
            <person name="Rey M.W."/>
            <person name="Pham J."/>
        </authorList>
    </citation>
    <scope>NUCLEOTIDE SEQUENCE [LARGE SCALE GENOMIC DNA]</scope>
    <source>
        <strain evidence="2 3">H4R21</strain>
    </source>
</reference>
<feature type="region of interest" description="Disordered" evidence="1">
    <location>
        <begin position="1"/>
        <end position="23"/>
    </location>
</feature>
<accession>A0ABU9Q2N4</accession>
<name>A0ABU9Q2N4_9BURK</name>